<protein>
    <submittedName>
        <fullName evidence="7">RNA-dependent RNA polymerase</fullName>
    </submittedName>
</protein>
<keyword evidence="8" id="KW-1185">Reference proteome</keyword>
<dbReference type="GO" id="GO:0003723">
    <property type="term" value="F:RNA binding"/>
    <property type="evidence" value="ECO:0007669"/>
    <property type="project" value="UniProtKB-KW"/>
</dbReference>
<dbReference type="GO" id="GO:0071949">
    <property type="term" value="F:FAD binding"/>
    <property type="evidence" value="ECO:0007669"/>
    <property type="project" value="InterPro"/>
</dbReference>
<feature type="region of interest" description="Disordered" evidence="4">
    <location>
        <begin position="697"/>
        <end position="745"/>
    </location>
</feature>
<keyword evidence="2" id="KW-0274">FAD</keyword>
<gene>
    <name evidence="7" type="ORF">CCHR01_06407</name>
</gene>
<evidence type="ECO:0000259" key="5">
    <source>
        <dbReference type="Pfam" id="PF01494"/>
    </source>
</evidence>
<evidence type="ECO:0000313" key="8">
    <source>
        <dbReference type="Proteomes" id="UP001243330"/>
    </source>
</evidence>
<feature type="region of interest" description="Disordered" evidence="4">
    <location>
        <begin position="595"/>
        <end position="665"/>
    </location>
</feature>
<keyword evidence="3" id="KW-0560">Oxidoreductase</keyword>
<keyword evidence="7" id="KW-0808">Transferase</keyword>
<dbReference type="Pfam" id="PF01494">
    <property type="entry name" value="FAD_binding_3"/>
    <property type="match status" value="1"/>
</dbReference>
<evidence type="ECO:0000256" key="2">
    <source>
        <dbReference type="ARBA" id="ARBA00022827"/>
    </source>
</evidence>
<feature type="compositionally biased region" description="Basic and acidic residues" evidence="4">
    <location>
        <begin position="605"/>
        <end position="615"/>
    </location>
</feature>
<dbReference type="GO" id="GO:0016491">
    <property type="term" value="F:oxidoreductase activity"/>
    <property type="evidence" value="ECO:0007669"/>
    <property type="project" value="UniProtKB-KW"/>
</dbReference>
<feature type="domain" description="FAD-binding" evidence="5">
    <location>
        <begin position="7"/>
        <end position="357"/>
    </location>
</feature>
<reference evidence="7" key="1">
    <citation type="submission" date="2023-01" db="EMBL/GenBank/DDBJ databases">
        <title>Colletotrichum chrysophilum M932 genome sequence.</title>
        <authorList>
            <person name="Baroncelli R."/>
        </authorList>
    </citation>
    <scope>NUCLEOTIDE SEQUENCE</scope>
    <source>
        <strain evidence="7">M932</strain>
    </source>
</reference>
<organism evidence="7 8">
    <name type="scientific">Colletotrichum chrysophilum</name>
    <dbReference type="NCBI Taxonomy" id="1836956"/>
    <lineage>
        <taxon>Eukaryota</taxon>
        <taxon>Fungi</taxon>
        <taxon>Dikarya</taxon>
        <taxon>Ascomycota</taxon>
        <taxon>Pezizomycotina</taxon>
        <taxon>Sordariomycetes</taxon>
        <taxon>Hypocreomycetidae</taxon>
        <taxon>Glomerellales</taxon>
        <taxon>Glomerellaceae</taxon>
        <taxon>Colletotrichum</taxon>
        <taxon>Colletotrichum gloeosporioides species complex</taxon>
    </lineage>
</organism>
<dbReference type="Gene3D" id="3.50.50.60">
    <property type="entry name" value="FAD/NAD(P)-binding domain"/>
    <property type="match status" value="1"/>
</dbReference>
<dbReference type="GO" id="GO:0003968">
    <property type="term" value="F:RNA-directed RNA polymerase activity"/>
    <property type="evidence" value="ECO:0007669"/>
    <property type="project" value="UniProtKB-KW"/>
</dbReference>
<keyword evidence="7" id="KW-0696">RNA-directed RNA polymerase</keyword>
<dbReference type="EMBL" id="JAQOWY010000107">
    <property type="protein sequence ID" value="KAK1850921.1"/>
    <property type="molecule type" value="Genomic_DNA"/>
</dbReference>
<feature type="domain" description="RDRP core" evidence="6">
    <location>
        <begin position="925"/>
        <end position="1569"/>
    </location>
</feature>
<dbReference type="GO" id="GO:0031380">
    <property type="term" value="C:nuclear RNA-directed RNA polymerase complex"/>
    <property type="evidence" value="ECO:0007669"/>
    <property type="project" value="TreeGrafter"/>
</dbReference>
<keyword evidence="1" id="KW-0285">Flavoprotein</keyword>
<feature type="region of interest" description="Disordered" evidence="4">
    <location>
        <begin position="759"/>
        <end position="779"/>
    </location>
</feature>
<dbReference type="GO" id="GO:0030422">
    <property type="term" value="P:siRNA processing"/>
    <property type="evidence" value="ECO:0007669"/>
    <property type="project" value="TreeGrafter"/>
</dbReference>
<dbReference type="Gene3D" id="1.10.8.790">
    <property type="entry name" value="RNA-dependent RNA polymerase, slab domain, helical subdomain-like"/>
    <property type="match status" value="1"/>
</dbReference>
<feature type="compositionally biased region" description="Acidic residues" evidence="4">
    <location>
        <begin position="1787"/>
        <end position="1796"/>
    </location>
</feature>
<dbReference type="Pfam" id="PF05183">
    <property type="entry name" value="RdRP"/>
    <property type="match status" value="1"/>
</dbReference>
<accession>A0AAD9ENF2</accession>
<keyword evidence="7" id="KW-0548">Nucleotidyltransferase</keyword>
<dbReference type="SUPFAM" id="SSF51905">
    <property type="entry name" value="FAD/NAD(P)-binding domain"/>
    <property type="match status" value="1"/>
</dbReference>
<dbReference type="PANTHER" id="PTHR23079:SF14">
    <property type="entry name" value="RNA-DEPENDENT RNA POLYMERASE"/>
    <property type="match status" value="1"/>
</dbReference>
<feature type="region of interest" description="Disordered" evidence="4">
    <location>
        <begin position="1777"/>
        <end position="1796"/>
    </location>
</feature>
<comment type="caution">
    <text evidence="7">The sequence shown here is derived from an EMBL/GenBank/DDBJ whole genome shotgun (WGS) entry which is preliminary data.</text>
</comment>
<dbReference type="SUPFAM" id="SSF54373">
    <property type="entry name" value="FAD-linked reductases, C-terminal domain"/>
    <property type="match status" value="1"/>
</dbReference>
<evidence type="ECO:0000256" key="3">
    <source>
        <dbReference type="ARBA" id="ARBA00023002"/>
    </source>
</evidence>
<dbReference type="InterPro" id="IPR057596">
    <property type="entry name" value="RDRP_core"/>
</dbReference>
<dbReference type="InterPro" id="IPR002938">
    <property type="entry name" value="FAD-bd"/>
</dbReference>
<name>A0AAD9ENF2_9PEZI</name>
<dbReference type="InterPro" id="IPR007855">
    <property type="entry name" value="RDRP"/>
</dbReference>
<evidence type="ECO:0000259" key="6">
    <source>
        <dbReference type="Pfam" id="PF05183"/>
    </source>
</evidence>
<dbReference type="PRINTS" id="PR00420">
    <property type="entry name" value="RNGMNOXGNASE"/>
</dbReference>
<proteinExistence type="predicted"/>
<evidence type="ECO:0000313" key="7">
    <source>
        <dbReference type="EMBL" id="KAK1850921.1"/>
    </source>
</evidence>
<dbReference type="InterPro" id="IPR036188">
    <property type="entry name" value="FAD/NAD-bd_sf"/>
</dbReference>
<evidence type="ECO:0000256" key="4">
    <source>
        <dbReference type="SAM" id="MobiDB-lite"/>
    </source>
</evidence>
<evidence type="ECO:0000256" key="1">
    <source>
        <dbReference type="ARBA" id="ARBA00022630"/>
    </source>
</evidence>
<dbReference type="Proteomes" id="UP001243330">
    <property type="component" value="Unassembled WGS sequence"/>
</dbReference>
<sequence length="1796" mass="202454">MGTSEQLQVAIVGAGIAGLTSAIALKAHPGINVQIFDKARELREVGASIALGPNGLRTLEKLGIHNALDDEIAFRNKSGYPMIYRHYKTGEIVSVDEHHGDVDPRHKTARFHRPHLQQALLKHIDPSQIHLNKAFSSISNDDITGRLNITFTDGTTTTADILLGADGIHSGVRSFYVPSSRSKWTGWTAFRAVYPISHLAHIPDVPDEAEHWWGVDRTWFMSKLGRDLFCIVASHQSDPDASDALYKDTVWNTDSDVNLLKEHYKDWHRLVREIIDATPADSLKVYPNASAHGLESWVLGEGRVTFAGDAAHAHGGAFAAGGSLAIDDAWAFTTAIQHVYPPGAEALPSSADIERALRLYEKTRKAHTDRVLDTVHSTNKKKVERIGIVETDEGLRARMKNRVEPVWIHEHDVEAVFRKVLEDEKANLVAIMAPHTKPAQSAPRTPKKPKHIERLAETIDKLNRDYNLAIEIPDRTLTPRHSERRRKHDAAFARSDKIVYCIRFHCFQNTTLLDKILHAFHLEARAASQKWIRLSDCYDPVPATARPPIAESPGEVLELQEILISVLEKAKPQDREDIPKPRPFARAQSGPAVYTSIEVPKSKRRPPEDTKDSPKRVKASPAVDEEIDEAIADALDKVPSRSRSAKPDLPSAKFVRDNPFSDIKPKPLSNVLPPLRESVYAAASVATLATTSRASLFSAADEPPPSTQETVPAPSYEARIRGPVLSQEPRSSQSQDPFPASSGHLDALNVSFTEHEAEVSSRLYTKPPGHVTTPGDSSPGLTTIYSEISGLDDPALYQPILSPSKRSEPVDLQSRLIATWPRFPAWLNRAPFAVAWEITRIALHCGVDLGETLMSYDETWINYNNLWRALLAHPSFAGKAFPERPTTDAWTAGLSGFKSPRGQHVTFTASLVQTKKVKSGPIFSLTMEPIALDQGCRLHRRFGSDRFIELVIPSPNSWETPINNPKISEDVIDWFSSRLHYLAGRQWRAFYSRDAGYKTPQTNVSLGPDPKPIFREKISLFAENGNNFHAATPMSSMPMETPSELRVKLEVRDMLNWLLQLDCNEHQPYLKLFARIQLGLSKTTPVVVLNRNQIRHQEKDMVSPIGKVMNDGIGRMSPKLAQKIKDVLGLQDIPSAIQGRFGPAKGMWLIDIKDTGDGLWIETWPSQRKWNCDYLDPEHRTLEIKSHAAEPRSASLNIQFLPVLEDRAVDKPIMRKAIGDSLVDELNRELEGQKNAMKYPVQFRQWVNENSIGRKQRLIHNSVPFLAGLPDSNEETMNFLIDGGFEPSKQKFIQDIAWNLRRQKCENLKKKMSIKIPNSAYFYMVIDFWGVLEENEVHLCFSSKFQTESFSDSMLHGCDVLVARSPAHFVSDVQRVKAVFKPELHALKDVIVFSAKGDIPLAEKLSGGDYDGDKAWVCWEPAIVSNFVNANVPPSPDLSRYLKKDKTLYEDLVRRHGKVAAVPAMIKQSIAFSVRPSFLGIATNFKERLCYKINSVNNNYALWLSTLLGNLVDQSKQGFEFTADDWKRFRREVLDSHKFRDLDEPAYKSESWPSRGNPAHIIDYLKFSVAKPTIDKELERFHRAMNTRSSSKRELRSLQLSKEDNEELTAEYWDPDLVTPHDELEKLASTMPVLKKVLKNLRKDLMALEEQWGKSVTMTKDKDELPRRMSEVYELWCAIQPRADEELNPLATAYLKQSFKTEEHTTWALIRASTAFKYWYKRKSTLLWRMAGKQLQHIKAMTTASRDKVPVTVVPHIYAALRPDNKFITQAVSKMKEDGSEYPGLESDGEDFVGDE</sequence>
<dbReference type="PANTHER" id="PTHR23079">
    <property type="entry name" value="RNA-DEPENDENT RNA POLYMERASE"/>
    <property type="match status" value="1"/>
</dbReference>